<evidence type="ECO:0000313" key="13">
    <source>
        <dbReference type="EnsemblMetazoa" id="CLYHEMP002429.1"/>
    </source>
</evidence>
<reference evidence="13" key="1">
    <citation type="submission" date="2021-01" db="UniProtKB">
        <authorList>
            <consortium name="EnsemblMetazoa"/>
        </authorList>
    </citation>
    <scope>IDENTIFICATION</scope>
</reference>
<dbReference type="GO" id="GO:0008270">
    <property type="term" value="F:zinc ion binding"/>
    <property type="evidence" value="ECO:0007669"/>
    <property type="project" value="UniProtKB-UniRule"/>
</dbReference>
<keyword evidence="1 10" id="KW-0645">Protease</keyword>
<dbReference type="FunFam" id="3.40.390.10:FF:000015">
    <property type="entry name" value="Meprin A subunit"/>
    <property type="match status" value="1"/>
</dbReference>
<keyword evidence="14" id="KW-1185">Reference proteome</keyword>
<keyword evidence="3" id="KW-0732">Signal</keyword>
<feature type="binding site" evidence="10">
    <location>
        <position position="190"/>
    </location>
    <ligand>
        <name>Zn(2+)</name>
        <dbReference type="ChEBI" id="CHEBI:29105"/>
        <note>catalytic</note>
    </ligand>
</feature>
<organism evidence="13 14">
    <name type="scientific">Clytia hemisphaerica</name>
    <dbReference type="NCBI Taxonomy" id="252671"/>
    <lineage>
        <taxon>Eukaryota</taxon>
        <taxon>Metazoa</taxon>
        <taxon>Cnidaria</taxon>
        <taxon>Hydrozoa</taxon>
        <taxon>Hydroidolina</taxon>
        <taxon>Leptothecata</taxon>
        <taxon>Obeliida</taxon>
        <taxon>Clytiidae</taxon>
        <taxon>Clytia</taxon>
    </lineage>
</organism>
<dbReference type="AlphaFoldDB" id="A0A7M5TVD8"/>
<keyword evidence="7" id="KW-0865">Zymogen</keyword>
<keyword evidence="9" id="KW-0325">Glycoprotein</keyword>
<evidence type="ECO:0000256" key="8">
    <source>
        <dbReference type="ARBA" id="ARBA00023157"/>
    </source>
</evidence>
<dbReference type="PANTHER" id="PTHR10127:SF780">
    <property type="entry name" value="METALLOENDOPEPTIDASE"/>
    <property type="match status" value="1"/>
</dbReference>
<dbReference type="CDD" id="cd04280">
    <property type="entry name" value="ZnMc_astacin_like"/>
    <property type="match status" value="1"/>
</dbReference>
<dbReference type="EC" id="3.4.24.-" evidence="11"/>
<evidence type="ECO:0000256" key="2">
    <source>
        <dbReference type="ARBA" id="ARBA00022723"/>
    </source>
</evidence>
<evidence type="ECO:0000256" key="10">
    <source>
        <dbReference type="PROSITE-ProRule" id="PRU01211"/>
    </source>
</evidence>
<dbReference type="PRINTS" id="PR00480">
    <property type="entry name" value="ASTACIN"/>
</dbReference>
<dbReference type="Pfam" id="PF01400">
    <property type="entry name" value="Astacin"/>
    <property type="match status" value="1"/>
</dbReference>
<dbReference type="EnsemblMetazoa" id="CLYHEMT002429.1">
    <property type="protein sequence ID" value="CLYHEMP002429.1"/>
    <property type="gene ID" value="CLYHEMG002429"/>
</dbReference>
<evidence type="ECO:0000259" key="12">
    <source>
        <dbReference type="PROSITE" id="PS51864"/>
    </source>
</evidence>
<dbReference type="SUPFAM" id="SSF55486">
    <property type="entry name" value="Metalloproteases ('zincins'), catalytic domain"/>
    <property type="match status" value="1"/>
</dbReference>
<dbReference type="InterPro" id="IPR034035">
    <property type="entry name" value="Astacin-like_dom"/>
</dbReference>
<name>A0A7M5TVD8_9CNID</name>
<feature type="disulfide bond" evidence="10">
    <location>
        <begin position="160"/>
        <end position="182"/>
    </location>
</feature>
<evidence type="ECO:0000256" key="9">
    <source>
        <dbReference type="ARBA" id="ARBA00023180"/>
    </source>
</evidence>
<keyword evidence="8 10" id="KW-1015">Disulfide bond</keyword>
<comment type="cofactor">
    <cofactor evidence="10 11">
        <name>Zn(2+)</name>
        <dbReference type="ChEBI" id="CHEBI:29105"/>
    </cofactor>
    <text evidence="10 11">Binds 1 zinc ion per subunit.</text>
</comment>
<dbReference type="PROSITE" id="PS51864">
    <property type="entry name" value="ASTACIN"/>
    <property type="match status" value="1"/>
</dbReference>
<evidence type="ECO:0000256" key="4">
    <source>
        <dbReference type="ARBA" id="ARBA00022801"/>
    </source>
</evidence>
<evidence type="ECO:0000313" key="14">
    <source>
        <dbReference type="Proteomes" id="UP000594262"/>
    </source>
</evidence>
<evidence type="ECO:0000256" key="1">
    <source>
        <dbReference type="ARBA" id="ARBA00022670"/>
    </source>
</evidence>
<dbReference type="GO" id="GO:0006508">
    <property type="term" value="P:proteolysis"/>
    <property type="evidence" value="ECO:0007669"/>
    <property type="project" value="UniProtKB-KW"/>
</dbReference>
<dbReference type="GO" id="GO:0004222">
    <property type="term" value="F:metalloendopeptidase activity"/>
    <property type="evidence" value="ECO:0007669"/>
    <property type="project" value="UniProtKB-UniRule"/>
</dbReference>
<accession>A0A7M5TVD8</accession>
<dbReference type="Proteomes" id="UP000594262">
    <property type="component" value="Unplaced"/>
</dbReference>
<sequence>MVSFDRGCFIFCLISLVISSVYLYAIDEILLEEAAELFEESDSSREDDDSAFDIIAKTNQAVMNGKNALFEGDIRLADGPEGDPANQNAIRSETLKRALRRDQEYLWIDRVVPYDYSDMKEYEREDIDKAMAEISSVSCIKFVKHTNERNWVRFVKENGCWSSVGRLFWGSFGQKISLGSGCFKHGIIIHEILHALGFWHEQSRPDRNQYVQIMWENIADGQAHNFEKYSNERVDDLGSIYDYSSIMHYGKKGFSKNDKPTILVIGDPNQQLGQRDKLSTEDIIQLNALYRCEGI</sequence>
<feature type="binding site" evidence="10">
    <location>
        <position position="200"/>
    </location>
    <ligand>
        <name>Zn(2+)</name>
        <dbReference type="ChEBI" id="CHEBI:29105"/>
        <note>catalytic</note>
    </ligand>
</feature>
<feature type="domain" description="Peptidase M12A" evidence="12">
    <location>
        <begin position="97"/>
        <end position="293"/>
    </location>
</feature>
<feature type="binding site" evidence="10">
    <location>
        <position position="194"/>
    </location>
    <ligand>
        <name>Zn(2+)</name>
        <dbReference type="ChEBI" id="CHEBI:29105"/>
        <note>catalytic</note>
    </ligand>
</feature>
<dbReference type="InterPro" id="IPR006026">
    <property type="entry name" value="Peptidase_Metallo"/>
</dbReference>
<evidence type="ECO:0000256" key="6">
    <source>
        <dbReference type="ARBA" id="ARBA00023049"/>
    </source>
</evidence>
<proteinExistence type="predicted"/>
<keyword evidence="2 10" id="KW-0479">Metal-binding</keyword>
<dbReference type="OrthoDB" id="291007at2759"/>
<comment type="caution">
    <text evidence="10">Lacks conserved residue(s) required for the propagation of feature annotation.</text>
</comment>
<evidence type="ECO:0000256" key="7">
    <source>
        <dbReference type="ARBA" id="ARBA00023145"/>
    </source>
</evidence>
<keyword evidence="4 10" id="KW-0378">Hydrolase</keyword>
<keyword evidence="5 10" id="KW-0862">Zinc</keyword>
<protein>
    <recommendedName>
        <fullName evidence="11">Metalloendopeptidase</fullName>
        <ecNumber evidence="11">3.4.24.-</ecNumber>
    </recommendedName>
</protein>
<dbReference type="InterPro" id="IPR001506">
    <property type="entry name" value="Peptidase_M12A"/>
</dbReference>
<dbReference type="SMART" id="SM00235">
    <property type="entry name" value="ZnMc"/>
    <property type="match status" value="1"/>
</dbReference>
<evidence type="ECO:0000256" key="11">
    <source>
        <dbReference type="RuleBase" id="RU361183"/>
    </source>
</evidence>
<keyword evidence="6 10" id="KW-0482">Metalloprotease</keyword>
<feature type="active site" evidence="10">
    <location>
        <position position="191"/>
    </location>
</feature>
<evidence type="ECO:0000256" key="5">
    <source>
        <dbReference type="ARBA" id="ARBA00022833"/>
    </source>
</evidence>
<evidence type="ECO:0000256" key="3">
    <source>
        <dbReference type="ARBA" id="ARBA00022729"/>
    </source>
</evidence>
<dbReference type="Gene3D" id="3.40.390.10">
    <property type="entry name" value="Collagenase (Catalytic Domain)"/>
    <property type="match status" value="1"/>
</dbReference>
<dbReference type="InterPro" id="IPR024079">
    <property type="entry name" value="MetalloPept_cat_dom_sf"/>
</dbReference>
<dbReference type="PANTHER" id="PTHR10127">
    <property type="entry name" value="DISCOIDIN, CUB, EGF, LAMININ , AND ZINC METALLOPROTEASE DOMAIN CONTAINING"/>
    <property type="match status" value="1"/>
</dbReference>